<accession>A0A150M4A7</accession>
<dbReference type="EMBL" id="LQYT01000043">
    <property type="protein sequence ID" value="KYD19235.1"/>
    <property type="molecule type" value="Genomic_DNA"/>
</dbReference>
<sequence length="86" mass="9123">MTDTGNGFSIVTTFGGDIVDCLRAGWANLREGPEAAAVPGVFTLPRKDSPLSGRLPLPETEGSGSFTGNVKKSLRNVKKCFIILKI</sequence>
<dbReference type="AlphaFoldDB" id="A0A150M4A7"/>
<comment type="caution">
    <text evidence="1">The sequence shown here is derived from an EMBL/GenBank/DDBJ whole genome shotgun (WGS) entry which is preliminary data.</text>
</comment>
<proteinExistence type="predicted"/>
<evidence type="ECO:0000313" key="2">
    <source>
        <dbReference type="Proteomes" id="UP000075683"/>
    </source>
</evidence>
<protein>
    <submittedName>
        <fullName evidence="1">Uncharacterized protein</fullName>
    </submittedName>
</protein>
<dbReference type="STRING" id="301148.B4135_2159"/>
<gene>
    <name evidence="1" type="ORF">B4135_2159</name>
</gene>
<dbReference type="Proteomes" id="UP000075683">
    <property type="component" value="Unassembled WGS sequence"/>
</dbReference>
<name>A0A150M4A7_9BACI</name>
<evidence type="ECO:0000313" key="1">
    <source>
        <dbReference type="EMBL" id="KYD19235.1"/>
    </source>
</evidence>
<reference evidence="1 2" key="1">
    <citation type="submission" date="2016-01" db="EMBL/GenBank/DDBJ databases">
        <title>Draft Genome Sequences of Seven Thermophilic Sporeformers Isolated from Foods.</title>
        <authorList>
            <person name="Berendsen E.M."/>
            <person name="Wells-Bennik M.H."/>
            <person name="Krawcyk A.O."/>
            <person name="De Jong A."/>
            <person name="Holsappel S."/>
            <person name="Eijlander R.T."/>
            <person name="Kuipers O.P."/>
        </authorList>
    </citation>
    <scope>NUCLEOTIDE SEQUENCE [LARGE SCALE GENOMIC DNA]</scope>
    <source>
        <strain evidence="1 2">B4135</strain>
    </source>
</reference>
<organism evidence="1 2">
    <name type="scientific">Caldibacillus debilis</name>
    <dbReference type="NCBI Taxonomy" id="301148"/>
    <lineage>
        <taxon>Bacteria</taxon>
        <taxon>Bacillati</taxon>
        <taxon>Bacillota</taxon>
        <taxon>Bacilli</taxon>
        <taxon>Bacillales</taxon>
        <taxon>Bacillaceae</taxon>
        <taxon>Caldibacillus</taxon>
    </lineage>
</organism>